<feature type="domain" description="Histidine kinase/HSP90-like ATPase" evidence="8">
    <location>
        <begin position="440"/>
        <end position="548"/>
    </location>
</feature>
<organism evidence="9 10">
    <name type="scientific">Micromonospora thermarum</name>
    <dbReference type="NCBI Taxonomy" id="2720024"/>
    <lineage>
        <taxon>Bacteria</taxon>
        <taxon>Bacillati</taxon>
        <taxon>Actinomycetota</taxon>
        <taxon>Actinomycetes</taxon>
        <taxon>Micromonosporales</taxon>
        <taxon>Micromonosporaceae</taxon>
        <taxon>Micromonospora</taxon>
    </lineage>
</organism>
<dbReference type="RefSeq" id="WP_168004023.1">
    <property type="nucleotide sequence ID" value="NZ_JAATEO010000052.1"/>
</dbReference>
<comment type="caution">
    <text evidence="9">The sequence shown here is derived from an EMBL/GenBank/DDBJ whole genome shotgun (WGS) entry which is preliminary data.</text>
</comment>
<dbReference type="InterPro" id="IPR013587">
    <property type="entry name" value="Nitrate/nitrite_sensing"/>
</dbReference>
<dbReference type="InterPro" id="IPR050428">
    <property type="entry name" value="TCS_sensor_his_kinase"/>
</dbReference>
<evidence type="ECO:0000313" key="10">
    <source>
        <dbReference type="Proteomes" id="UP000783871"/>
    </source>
</evidence>
<evidence type="ECO:0000256" key="4">
    <source>
        <dbReference type="ARBA" id="ARBA00022679"/>
    </source>
</evidence>
<evidence type="ECO:0000259" key="8">
    <source>
        <dbReference type="SMART" id="SM00387"/>
    </source>
</evidence>
<feature type="region of interest" description="Disordered" evidence="6">
    <location>
        <begin position="551"/>
        <end position="626"/>
    </location>
</feature>
<feature type="transmembrane region" description="Helical" evidence="7">
    <location>
        <begin position="294"/>
        <end position="319"/>
    </location>
</feature>
<dbReference type="Gene3D" id="3.30.565.10">
    <property type="entry name" value="Histidine kinase-like ATPase, C-terminal domain"/>
    <property type="match status" value="1"/>
</dbReference>
<keyword evidence="10" id="KW-1185">Reference proteome</keyword>
<dbReference type="PANTHER" id="PTHR45436:SF5">
    <property type="entry name" value="SENSOR HISTIDINE KINASE TRCS"/>
    <property type="match status" value="1"/>
</dbReference>
<dbReference type="Pfam" id="PF08376">
    <property type="entry name" value="NIT"/>
    <property type="match status" value="1"/>
</dbReference>
<proteinExistence type="predicted"/>
<gene>
    <name evidence="9" type="ORF">HCJ94_28050</name>
</gene>
<comment type="catalytic activity">
    <reaction evidence="1">
        <text>ATP + protein L-histidine = ADP + protein N-phospho-L-histidine.</text>
        <dbReference type="EC" id="2.7.13.3"/>
    </reaction>
</comment>
<dbReference type="SMART" id="SM00387">
    <property type="entry name" value="HATPase_c"/>
    <property type="match status" value="1"/>
</dbReference>
<dbReference type="PANTHER" id="PTHR45436">
    <property type="entry name" value="SENSOR HISTIDINE KINASE YKOH"/>
    <property type="match status" value="1"/>
</dbReference>
<keyword evidence="3" id="KW-0597">Phosphoprotein</keyword>
<dbReference type="Proteomes" id="UP000783871">
    <property type="component" value="Unassembled WGS sequence"/>
</dbReference>
<name>A0ABX0ZCS3_9ACTN</name>
<evidence type="ECO:0000256" key="1">
    <source>
        <dbReference type="ARBA" id="ARBA00000085"/>
    </source>
</evidence>
<dbReference type="InterPro" id="IPR036890">
    <property type="entry name" value="HATPase_C_sf"/>
</dbReference>
<keyword evidence="5" id="KW-0418">Kinase</keyword>
<keyword evidence="7" id="KW-0472">Membrane</keyword>
<dbReference type="InterPro" id="IPR003594">
    <property type="entry name" value="HATPase_dom"/>
</dbReference>
<sequence>MNPTQDRAIRTRLLALAALLLVLWSYAAYLTSRDTADLLRVRALAGGLGQPADRLILALQAERRLTVGAIARGEPPVTLADVRAGTDRAVAGVETGRGALSLRLLGGGEARDRADDLAARLRELAGLRSRIDAGDVDWADAAAGYDGLVDAAFAVYGPAWSTRESGLAAETRAVVALARARELLARQDSVLTGALADGLAPEDRRHLAGLVAVQRHARAEAAAQLPADGRDDYRRLVESPRFLGLLLAEDRLTGAGAPPTEDAWRSGVEPALGGLDEVVRSTARSSVERAGVDAAIALGWAGAVVGLGLITVLGVLWGWAQAVRPLTRAASAATAAPGAFFLQLTRRNQALLRAQLDLLDEMERRDRAPEDAADLFRLDHLATRIRRNVEKLVTLAGGTPARRWRRPVPLLDVARGAMAEVPDYERVLVAPQWPWELAGPAATDVVHLLAELIENALAFSPANTTVRVSGVPAGHGCQVVVADDGPGLPAELRAELEGLLADPPPDVPPGRAGLYAAACLAARCGATVSLRPGRRGGTEAVVDLPASLVTPVGAPAGSNGRVPQPADRGGASDQLPARTRPSEQPSAGPATVEIPAATADGRTDPAYVPPAPTATNGETRGPLRRP</sequence>
<evidence type="ECO:0000256" key="2">
    <source>
        <dbReference type="ARBA" id="ARBA00012438"/>
    </source>
</evidence>
<dbReference type="SUPFAM" id="SSF55874">
    <property type="entry name" value="ATPase domain of HSP90 chaperone/DNA topoisomerase II/histidine kinase"/>
    <property type="match status" value="1"/>
</dbReference>
<evidence type="ECO:0000256" key="7">
    <source>
        <dbReference type="SAM" id="Phobius"/>
    </source>
</evidence>
<dbReference type="Pfam" id="PF02518">
    <property type="entry name" value="HATPase_c"/>
    <property type="match status" value="1"/>
</dbReference>
<accession>A0ABX0ZCS3</accession>
<evidence type="ECO:0000313" key="9">
    <source>
        <dbReference type="EMBL" id="NJP35711.1"/>
    </source>
</evidence>
<evidence type="ECO:0000256" key="5">
    <source>
        <dbReference type="ARBA" id="ARBA00022777"/>
    </source>
</evidence>
<evidence type="ECO:0000256" key="6">
    <source>
        <dbReference type="SAM" id="MobiDB-lite"/>
    </source>
</evidence>
<dbReference type="EC" id="2.7.13.3" evidence="2"/>
<dbReference type="CDD" id="cd00075">
    <property type="entry name" value="HATPase"/>
    <property type="match status" value="1"/>
</dbReference>
<keyword evidence="7" id="KW-0812">Transmembrane</keyword>
<protein>
    <recommendedName>
        <fullName evidence="2">histidine kinase</fullName>
        <ecNumber evidence="2">2.7.13.3</ecNumber>
    </recommendedName>
</protein>
<evidence type="ECO:0000256" key="3">
    <source>
        <dbReference type="ARBA" id="ARBA00022553"/>
    </source>
</evidence>
<keyword evidence="7" id="KW-1133">Transmembrane helix</keyword>
<reference evidence="9 10" key="1">
    <citation type="submission" date="2020-03" db="EMBL/GenBank/DDBJ databases">
        <title>WGS of actinomycetes isolated from Thailand.</title>
        <authorList>
            <person name="Thawai C."/>
        </authorList>
    </citation>
    <scope>NUCLEOTIDE SEQUENCE [LARGE SCALE GENOMIC DNA]</scope>
    <source>
        <strain evidence="9 10">HSS6-12</strain>
    </source>
</reference>
<dbReference type="EMBL" id="JAATEO010000052">
    <property type="protein sequence ID" value="NJP35711.1"/>
    <property type="molecule type" value="Genomic_DNA"/>
</dbReference>
<keyword evidence="4" id="KW-0808">Transferase</keyword>